<dbReference type="CDD" id="cd07035">
    <property type="entry name" value="TPP_PYR_POX_like"/>
    <property type="match status" value="1"/>
</dbReference>
<dbReference type="Pfam" id="PF02775">
    <property type="entry name" value="TPP_enzyme_C"/>
    <property type="match status" value="1"/>
</dbReference>
<feature type="domain" description="Thiamine pyrophosphate enzyme TPP-binding" evidence="8">
    <location>
        <begin position="387"/>
        <end position="534"/>
    </location>
</feature>
<evidence type="ECO:0000313" key="10">
    <source>
        <dbReference type="EMBL" id="MBP2703421.1"/>
    </source>
</evidence>
<evidence type="ECO:0000256" key="4">
    <source>
        <dbReference type="ARBA" id="ARBA00022723"/>
    </source>
</evidence>
<proteinExistence type="inferred from homology"/>
<sequence length="549" mass="57718">MESPKHAGDVAVAVSQAYGVDTMFTLSGGHVFPLYDGAVHQDMRILDVRHEQSAVFAAEATARLTRRPGLAVLTAGPGVTNGVSGVATAHFNGSPVVVLGGRAPRSRWGSGALQEIDHPPLLAPVTKLAFTGSGADAIGQDVEMAFRTALAPHRGPVFLDVYMDDLFAPSTGEYDAQTLTPSPLEPDPDALAEIARLLAEAERPVLVYGSDVWMDRAEEAARDFAEEWRLPVIPNGQGRGILPAGHDLLVSRARGQAFSQADLVVVVGTPLDFRLAYGWFGGRDGAPLARVVHIVDAPSQLATHTGLAGSAAGDLSLVFWGLSAACATAGVNPASWAPWASGLAEAAAAAIADDTPLLESDADPIHPMRIYGELGRVLADDAVVIGDGGDFVSYAGKYVEPRRPGHWLDPGPYGCLGTGLGYAIAARLARPSSQIVLLLGDGAAGFSLMDVDTLVRHRLPVVMICGNNGMWGLEKHPMQMLYGYDVAAELQPQCRYDQVVTALGGGGELVTSPEEIGPALRRAFDSGVPYMVNVATDPRIAYPRNTTGV</sequence>
<dbReference type="AlphaFoldDB" id="A0A941AGW6"/>
<dbReference type="GO" id="GO:0050660">
    <property type="term" value="F:flavin adenine dinucleotide binding"/>
    <property type="evidence" value="ECO:0007669"/>
    <property type="project" value="TreeGrafter"/>
</dbReference>
<evidence type="ECO:0000259" key="7">
    <source>
        <dbReference type="Pfam" id="PF00205"/>
    </source>
</evidence>
<dbReference type="EC" id="2.2.1.6" evidence="10"/>
<dbReference type="EMBL" id="JAFCNB010000002">
    <property type="protein sequence ID" value="MBP2703421.1"/>
    <property type="molecule type" value="Genomic_DNA"/>
</dbReference>
<dbReference type="InterPro" id="IPR011766">
    <property type="entry name" value="TPP_enzyme_TPP-bd"/>
</dbReference>
<dbReference type="Proteomes" id="UP000674234">
    <property type="component" value="Unassembled WGS sequence"/>
</dbReference>
<dbReference type="PROSITE" id="PS00187">
    <property type="entry name" value="TPP_ENZYMES"/>
    <property type="match status" value="1"/>
</dbReference>
<dbReference type="PANTHER" id="PTHR18968">
    <property type="entry name" value="THIAMINE PYROPHOSPHATE ENZYMES"/>
    <property type="match status" value="1"/>
</dbReference>
<evidence type="ECO:0000256" key="5">
    <source>
        <dbReference type="ARBA" id="ARBA00023052"/>
    </source>
</evidence>
<dbReference type="Gene3D" id="3.40.50.970">
    <property type="match status" value="2"/>
</dbReference>
<keyword evidence="10" id="KW-0808">Transferase</keyword>
<keyword evidence="11" id="KW-1185">Reference proteome</keyword>
<dbReference type="RefSeq" id="WP_210154685.1">
    <property type="nucleotide sequence ID" value="NZ_JAFCNB010000002.1"/>
</dbReference>
<dbReference type="InterPro" id="IPR029061">
    <property type="entry name" value="THDP-binding"/>
</dbReference>
<dbReference type="InterPro" id="IPR045229">
    <property type="entry name" value="TPP_enz"/>
</dbReference>
<keyword evidence="4" id="KW-0479">Metal-binding</keyword>
<comment type="cofactor">
    <cofactor evidence="1">
        <name>Mg(2+)</name>
        <dbReference type="ChEBI" id="CHEBI:18420"/>
    </cofactor>
</comment>
<dbReference type="Gene3D" id="3.40.50.1220">
    <property type="entry name" value="TPP-binding domain"/>
    <property type="match status" value="1"/>
</dbReference>
<dbReference type="InterPro" id="IPR029035">
    <property type="entry name" value="DHS-like_NAD/FAD-binding_dom"/>
</dbReference>
<evidence type="ECO:0000259" key="9">
    <source>
        <dbReference type="Pfam" id="PF02776"/>
    </source>
</evidence>
<name>A0A941AGW6_9ACTN</name>
<evidence type="ECO:0000256" key="2">
    <source>
        <dbReference type="ARBA" id="ARBA00001964"/>
    </source>
</evidence>
<evidence type="ECO:0000256" key="1">
    <source>
        <dbReference type="ARBA" id="ARBA00001946"/>
    </source>
</evidence>
<protein>
    <submittedName>
        <fullName evidence="10">Acetolactate synthase</fullName>
        <ecNumber evidence="10">2.2.1.6</ecNumber>
    </submittedName>
</protein>
<reference evidence="10" key="1">
    <citation type="submission" date="2021-02" db="EMBL/GenBank/DDBJ databases">
        <title>Draft genome sequence of Microbispora sp. RL4-1S isolated from rice leaves in Thailand.</title>
        <authorList>
            <person name="Muangham S."/>
            <person name="Duangmal K."/>
        </authorList>
    </citation>
    <scope>NUCLEOTIDE SEQUENCE</scope>
    <source>
        <strain evidence="10">RL4-1S</strain>
    </source>
</reference>
<comment type="caution">
    <text evidence="10">The sequence shown here is derived from an EMBL/GenBank/DDBJ whole genome shotgun (WGS) entry which is preliminary data.</text>
</comment>
<dbReference type="GO" id="GO:0003984">
    <property type="term" value="F:acetolactate synthase activity"/>
    <property type="evidence" value="ECO:0007669"/>
    <property type="project" value="UniProtKB-EC"/>
</dbReference>
<dbReference type="SUPFAM" id="SSF52467">
    <property type="entry name" value="DHS-like NAD/FAD-binding domain"/>
    <property type="match status" value="1"/>
</dbReference>
<dbReference type="Pfam" id="PF00205">
    <property type="entry name" value="TPP_enzyme_M"/>
    <property type="match status" value="1"/>
</dbReference>
<keyword evidence="5 6" id="KW-0786">Thiamine pyrophosphate</keyword>
<dbReference type="GO" id="GO:0005948">
    <property type="term" value="C:acetolactate synthase complex"/>
    <property type="evidence" value="ECO:0007669"/>
    <property type="project" value="TreeGrafter"/>
</dbReference>
<dbReference type="GO" id="GO:0000287">
    <property type="term" value="F:magnesium ion binding"/>
    <property type="evidence" value="ECO:0007669"/>
    <property type="project" value="InterPro"/>
</dbReference>
<evidence type="ECO:0000256" key="6">
    <source>
        <dbReference type="RuleBase" id="RU362132"/>
    </source>
</evidence>
<dbReference type="Pfam" id="PF02776">
    <property type="entry name" value="TPP_enzyme_N"/>
    <property type="match status" value="1"/>
</dbReference>
<dbReference type="NCBIfam" id="NF004516">
    <property type="entry name" value="PRK05858.1"/>
    <property type="match status" value="1"/>
</dbReference>
<gene>
    <name evidence="10" type="ORF">JOL79_06365</name>
</gene>
<dbReference type="SUPFAM" id="SSF52518">
    <property type="entry name" value="Thiamin diphosphate-binding fold (THDP-binding)"/>
    <property type="match status" value="2"/>
</dbReference>
<evidence type="ECO:0000313" key="11">
    <source>
        <dbReference type="Proteomes" id="UP000674234"/>
    </source>
</evidence>
<dbReference type="GO" id="GO:0009099">
    <property type="term" value="P:L-valine biosynthetic process"/>
    <property type="evidence" value="ECO:0007669"/>
    <property type="project" value="TreeGrafter"/>
</dbReference>
<dbReference type="CDD" id="cd02004">
    <property type="entry name" value="TPP_BZL_OCoD_HPCL"/>
    <property type="match status" value="1"/>
</dbReference>
<dbReference type="GO" id="GO:0030976">
    <property type="term" value="F:thiamine pyrophosphate binding"/>
    <property type="evidence" value="ECO:0007669"/>
    <property type="project" value="InterPro"/>
</dbReference>
<dbReference type="PANTHER" id="PTHR18968:SF166">
    <property type="entry name" value="2-HYDROXYACYL-COA LYASE 2"/>
    <property type="match status" value="1"/>
</dbReference>
<accession>A0A941AGW6</accession>
<feature type="domain" description="Thiamine pyrophosphate enzyme central" evidence="7">
    <location>
        <begin position="191"/>
        <end position="315"/>
    </location>
</feature>
<evidence type="ECO:0000256" key="3">
    <source>
        <dbReference type="ARBA" id="ARBA00007812"/>
    </source>
</evidence>
<dbReference type="GO" id="GO:0009097">
    <property type="term" value="P:isoleucine biosynthetic process"/>
    <property type="evidence" value="ECO:0007669"/>
    <property type="project" value="TreeGrafter"/>
</dbReference>
<dbReference type="InterPro" id="IPR000399">
    <property type="entry name" value="TPP-bd_CS"/>
</dbReference>
<organism evidence="10 11">
    <name type="scientific">Microbispora oryzae</name>
    <dbReference type="NCBI Taxonomy" id="2806554"/>
    <lineage>
        <taxon>Bacteria</taxon>
        <taxon>Bacillati</taxon>
        <taxon>Actinomycetota</taxon>
        <taxon>Actinomycetes</taxon>
        <taxon>Streptosporangiales</taxon>
        <taxon>Streptosporangiaceae</taxon>
        <taxon>Microbispora</taxon>
    </lineage>
</organism>
<comment type="cofactor">
    <cofactor evidence="2">
        <name>thiamine diphosphate</name>
        <dbReference type="ChEBI" id="CHEBI:58937"/>
    </cofactor>
</comment>
<feature type="domain" description="Thiamine pyrophosphate enzyme N-terminal TPP-binding" evidence="9">
    <location>
        <begin position="7"/>
        <end position="118"/>
    </location>
</feature>
<dbReference type="InterPro" id="IPR012001">
    <property type="entry name" value="Thiamin_PyroP_enz_TPP-bd_dom"/>
</dbReference>
<comment type="similarity">
    <text evidence="3 6">Belongs to the TPP enzyme family.</text>
</comment>
<dbReference type="InterPro" id="IPR012000">
    <property type="entry name" value="Thiamin_PyroP_enz_cen_dom"/>
</dbReference>
<evidence type="ECO:0000259" key="8">
    <source>
        <dbReference type="Pfam" id="PF02775"/>
    </source>
</evidence>